<keyword evidence="3" id="KW-0963">Cytoplasm</keyword>
<dbReference type="Pfam" id="PF00400">
    <property type="entry name" value="WD40"/>
    <property type="match status" value="2"/>
</dbReference>
<keyword evidence="11" id="KW-0472">Membrane</keyword>
<evidence type="ECO:0000256" key="5">
    <source>
        <dbReference type="ARBA" id="ARBA00022737"/>
    </source>
</evidence>
<sequence>MYSANLFRNSTNSLFGYSEFVLSLAAAFAFRVRPFSSFVRHVLPAFWKDMSRAPVQHWDLGIGPISCHAWNKDKTQLAASASNNIIHIFERQTNGSWKEIHVLMEHDLLITGLDWASNTNRIVSCSQDKNAFVWTYDIATNVWKPELVLVRSNRAATRVKWSPLENKFAVASGARLVAICSYEKENDWWVSKQIKKPIRSTVTSIDWHPNNVLIAVGSCDFKVRVFSAFVKEVDEKPAPNPWGSKMPFGELMKEYSSLGWIHDVAFSPSGCKLAWVSHDSTIALVDKADNQSPPEPVVCRMNCLPFTTLQWTSENNIIAAGHDCSPMLFSYENKAIKLTSKLDIPAENKNGAGVNSAFQMFRNFDRNAAGSNVTNGVSAPKTLHQNAIAQIQPHTGKADNITKFSTCGIDGLVALWDLQNRATASAK</sequence>
<dbReference type="SUPFAM" id="SSF50978">
    <property type="entry name" value="WD40 repeat-like"/>
    <property type="match status" value="1"/>
</dbReference>
<evidence type="ECO:0000256" key="2">
    <source>
        <dbReference type="ARBA" id="ARBA00006260"/>
    </source>
</evidence>
<name>A0AAD4NGG7_9BILA</name>
<comment type="similarity">
    <text evidence="2">Belongs to the WD repeat ARPC1 family.</text>
</comment>
<accession>A0AAD4NGG7</accession>
<evidence type="ECO:0000256" key="7">
    <source>
        <dbReference type="ARBA" id="ARBA00023212"/>
    </source>
</evidence>
<dbReference type="PROSITE" id="PS50082">
    <property type="entry name" value="WD_REPEATS_2"/>
    <property type="match status" value="1"/>
</dbReference>
<evidence type="ECO:0000256" key="4">
    <source>
        <dbReference type="ARBA" id="ARBA00022574"/>
    </source>
</evidence>
<keyword evidence="13" id="KW-1185">Reference proteome</keyword>
<evidence type="ECO:0000256" key="10">
    <source>
        <dbReference type="PROSITE-ProRule" id="PRU00221"/>
    </source>
</evidence>
<dbReference type="EMBL" id="JAKKPZ010000001">
    <property type="protein sequence ID" value="KAI1728250.1"/>
    <property type="molecule type" value="Genomic_DNA"/>
</dbReference>
<proteinExistence type="inferred from homology"/>
<dbReference type="Gene3D" id="2.130.10.10">
    <property type="entry name" value="YVTN repeat-like/Quinoprotein amine dehydrogenase"/>
    <property type="match status" value="1"/>
</dbReference>
<evidence type="ECO:0000256" key="11">
    <source>
        <dbReference type="SAM" id="Phobius"/>
    </source>
</evidence>
<evidence type="ECO:0000256" key="3">
    <source>
        <dbReference type="ARBA" id="ARBA00022490"/>
    </source>
</evidence>
<keyword evidence="7" id="KW-0206">Cytoskeleton</keyword>
<keyword evidence="6" id="KW-0009">Actin-binding</keyword>
<organism evidence="12 13">
    <name type="scientific">Ditylenchus destructor</name>
    <dbReference type="NCBI Taxonomy" id="166010"/>
    <lineage>
        <taxon>Eukaryota</taxon>
        <taxon>Metazoa</taxon>
        <taxon>Ecdysozoa</taxon>
        <taxon>Nematoda</taxon>
        <taxon>Chromadorea</taxon>
        <taxon>Rhabditida</taxon>
        <taxon>Tylenchina</taxon>
        <taxon>Tylenchomorpha</taxon>
        <taxon>Sphaerularioidea</taxon>
        <taxon>Anguinidae</taxon>
        <taxon>Anguininae</taxon>
        <taxon>Ditylenchus</taxon>
    </lineage>
</organism>
<reference evidence="12" key="1">
    <citation type="submission" date="2022-01" db="EMBL/GenBank/DDBJ databases">
        <title>Genome Sequence Resource for Two Populations of Ditylenchus destructor, the Migratory Endoparasitic Phytonematode.</title>
        <authorList>
            <person name="Zhang H."/>
            <person name="Lin R."/>
            <person name="Xie B."/>
        </authorList>
    </citation>
    <scope>NUCLEOTIDE SEQUENCE</scope>
    <source>
        <strain evidence="12">BazhouSP</strain>
    </source>
</reference>
<evidence type="ECO:0000256" key="8">
    <source>
        <dbReference type="ARBA" id="ARBA00041244"/>
    </source>
</evidence>
<dbReference type="InterPro" id="IPR001680">
    <property type="entry name" value="WD40_rpt"/>
</dbReference>
<dbReference type="GO" id="GO:0005885">
    <property type="term" value="C:Arp2/3 protein complex"/>
    <property type="evidence" value="ECO:0007669"/>
    <property type="project" value="InterPro"/>
</dbReference>
<protein>
    <recommendedName>
        <fullName evidence="8">Arp2/3 complex 41 kDa subunit</fullName>
    </recommendedName>
    <alternativeName>
        <fullName evidence="9">p41-ARC</fullName>
    </alternativeName>
</protein>
<dbReference type="SMART" id="SM00320">
    <property type="entry name" value="WD40"/>
    <property type="match status" value="6"/>
</dbReference>
<keyword evidence="11" id="KW-0812">Transmembrane</keyword>
<dbReference type="GO" id="GO:0034314">
    <property type="term" value="P:Arp2/3 complex-mediated actin nucleation"/>
    <property type="evidence" value="ECO:0007669"/>
    <property type="project" value="InterPro"/>
</dbReference>
<evidence type="ECO:0000313" key="12">
    <source>
        <dbReference type="EMBL" id="KAI1728250.1"/>
    </source>
</evidence>
<keyword evidence="4 10" id="KW-0853">WD repeat</keyword>
<dbReference type="InterPro" id="IPR036322">
    <property type="entry name" value="WD40_repeat_dom_sf"/>
</dbReference>
<dbReference type="PANTHER" id="PTHR10709:SF2">
    <property type="entry name" value="ACTIN-RELATED PROTEIN 2_3 COMPLEX SUBUNIT"/>
    <property type="match status" value="1"/>
</dbReference>
<dbReference type="InterPro" id="IPR017383">
    <property type="entry name" value="ARPC1"/>
</dbReference>
<dbReference type="PANTHER" id="PTHR10709">
    <property type="entry name" value="ACTIN-RELATED PROTEIN 2/3 COMPLEX SUBUNIT 1"/>
    <property type="match status" value="1"/>
</dbReference>
<evidence type="ECO:0000256" key="1">
    <source>
        <dbReference type="ARBA" id="ARBA00004245"/>
    </source>
</evidence>
<dbReference type="InterPro" id="IPR015943">
    <property type="entry name" value="WD40/YVTN_repeat-like_dom_sf"/>
</dbReference>
<evidence type="ECO:0000313" key="13">
    <source>
        <dbReference type="Proteomes" id="UP001201812"/>
    </source>
</evidence>
<comment type="caution">
    <text evidence="12">The sequence shown here is derived from an EMBL/GenBank/DDBJ whole genome shotgun (WGS) entry which is preliminary data.</text>
</comment>
<dbReference type="Proteomes" id="UP001201812">
    <property type="component" value="Unassembled WGS sequence"/>
</dbReference>
<evidence type="ECO:0000256" key="6">
    <source>
        <dbReference type="ARBA" id="ARBA00023203"/>
    </source>
</evidence>
<evidence type="ECO:0000256" key="9">
    <source>
        <dbReference type="ARBA" id="ARBA00041789"/>
    </source>
</evidence>
<feature type="repeat" description="WD" evidence="10">
    <location>
        <begin position="103"/>
        <end position="134"/>
    </location>
</feature>
<dbReference type="GO" id="GO:0051015">
    <property type="term" value="F:actin filament binding"/>
    <property type="evidence" value="ECO:0007669"/>
    <property type="project" value="TreeGrafter"/>
</dbReference>
<feature type="transmembrane region" description="Helical" evidence="11">
    <location>
        <begin position="14"/>
        <end position="32"/>
    </location>
</feature>
<gene>
    <name evidence="12" type="ORF">DdX_00415</name>
</gene>
<keyword evidence="11" id="KW-1133">Transmembrane helix</keyword>
<comment type="subcellular location">
    <subcellularLocation>
        <location evidence="1">Cytoplasm</location>
        <location evidence="1">Cytoskeleton</location>
    </subcellularLocation>
</comment>
<keyword evidence="5" id="KW-0677">Repeat</keyword>
<dbReference type="AlphaFoldDB" id="A0AAD4NGG7"/>